<gene>
    <name evidence="1" type="ORF">RFULGI_LOCUS640</name>
</gene>
<keyword evidence="2" id="KW-1185">Reference proteome</keyword>
<comment type="caution">
    <text evidence="1">The sequence shown here is derived from an EMBL/GenBank/DDBJ whole genome shotgun (WGS) entry which is preliminary data.</text>
</comment>
<dbReference type="Proteomes" id="UP000789396">
    <property type="component" value="Unassembled WGS sequence"/>
</dbReference>
<evidence type="ECO:0000313" key="2">
    <source>
        <dbReference type="Proteomes" id="UP000789396"/>
    </source>
</evidence>
<protein>
    <submittedName>
        <fullName evidence="1">7614_t:CDS:1</fullName>
    </submittedName>
</protein>
<reference evidence="1" key="1">
    <citation type="submission" date="2021-06" db="EMBL/GenBank/DDBJ databases">
        <authorList>
            <person name="Kallberg Y."/>
            <person name="Tangrot J."/>
            <person name="Rosling A."/>
        </authorList>
    </citation>
    <scope>NUCLEOTIDE SEQUENCE</scope>
    <source>
        <strain evidence="1">IN212</strain>
    </source>
</reference>
<sequence>MSQLYSFPPTLTSHLRALDYNLYSSIDTLYISWKVLPTYAFSNSSTCDTLCIQNDNMDEKELSIYYQSKNQISIIRQHII</sequence>
<name>A0A9N8VRN8_9GLOM</name>
<proteinExistence type="predicted"/>
<dbReference type="EMBL" id="CAJVPZ010000291">
    <property type="protein sequence ID" value="CAG8460007.1"/>
    <property type="molecule type" value="Genomic_DNA"/>
</dbReference>
<organism evidence="1 2">
    <name type="scientific">Racocetra fulgida</name>
    <dbReference type="NCBI Taxonomy" id="60492"/>
    <lineage>
        <taxon>Eukaryota</taxon>
        <taxon>Fungi</taxon>
        <taxon>Fungi incertae sedis</taxon>
        <taxon>Mucoromycota</taxon>
        <taxon>Glomeromycotina</taxon>
        <taxon>Glomeromycetes</taxon>
        <taxon>Diversisporales</taxon>
        <taxon>Gigasporaceae</taxon>
        <taxon>Racocetra</taxon>
    </lineage>
</organism>
<accession>A0A9N8VRN8</accession>
<evidence type="ECO:0000313" key="1">
    <source>
        <dbReference type="EMBL" id="CAG8460007.1"/>
    </source>
</evidence>
<dbReference type="AlphaFoldDB" id="A0A9N8VRN8"/>